<dbReference type="OrthoDB" id="240216at2759"/>
<name>A0A7R9LQE7_9ACAR</name>
<evidence type="ECO:0000256" key="1">
    <source>
        <dbReference type="ARBA" id="ARBA00005232"/>
    </source>
</evidence>
<evidence type="ECO:0000256" key="2">
    <source>
        <dbReference type="ARBA" id="ARBA00022679"/>
    </source>
</evidence>
<keyword evidence="11" id="KW-1185">Reference proteome</keyword>
<dbReference type="GO" id="GO:0045202">
    <property type="term" value="C:synapse"/>
    <property type="evidence" value="ECO:0007669"/>
    <property type="project" value="GOC"/>
</dbReference>
<keyword evidence="2 8" id="KW-0808">Transferase</keyword>
<evidence type="ECO:0000256" key="4">
    <source>
        <dbReference type="ARBA" id="ARBA00023315"/>
    </source>
</evidence>
<dbReference type="Gene3D" id="3.30.559.70">
    <property type="entry name" value="Choline/Carnitine o-acyltransferase, domain 2"/>
    <property type="match status" value="1"/>
</dbReference>
<accession>A0A7R9LQE7</accession>
<dbReference type="GO" id="GO:0007274">
    <property type="term" value="P:neuromuscular synaptic transmission"/>
    <property type="evidence" value="ECO:0007669"/>
    <property type="project" value="TreeGrafter"/>
</dbReference>
<dbReference type="AlphaFoldDB" id="A0A7R9LQE7"/>
<keyword evidence="3" id="KW-0530">Neurotransmitter biosynthesis</keyword>
<dbReference type="InterPro" id="IPR042231">
    <property type="entry name" value="Cho/carn_acyl_trans_2"/>
</dbReference>
<dbReference type="EMBL" id="CAJPVJ010001754">
    <property type="protein sequence ID" value="CAG2165245.1"/>
    <property type="molecule type" value="Genomic_DNA"/>
</dbReference>
<evidence type="ECO:0000256" key="5">
    <source>
        <dbReference type="ARBA" id="ARBA00039091"/>
    </source>
</evidence>
<dbReference type="GO" id="GO:0005737">
    <property type="term" value="C:cytoplasm"/>
    <property type="evidence" value="ECO:0007669"/>
    <property type="project" value="TreeGrafter"/>
</dbReference>
<comment type="similarity">
    <text evidence="1 8">Belongs to the carnitine/choline acetyltransferase family.</text>
</comment>
<feature type="domain" description="Choline/carnitine acyltransferase" evidence="9">
    <location>
        <begin position="6"/>
        <end position="596"/>
    </location>
</feature>
<dbReference type="GO" id="GO:0004102">
    <property type="term" value="F:choline O-acetyltransferase activity"/>
    <property type="evidence" value="ECO:0007669"/>
    <property type="project" value="UniProtKB-EC"/>
</dbReference>
<dbReference type="Gene3D" id="3.30.559.10">
    <property type="entry name" value="Chloramphenicol acetyltransferase-like domain"/>
    <property type="match status" value="1"/>
</dbReference>
<dbReference type="InterPro" id="IPR023213">
    <property type="entry name" value="CAT-like_dom_sf"/>
</dbReference>
<dbReference type="Pfam" id="PF00755">
    <property type="entry name" value="Carn_acyltransf"/>
    <property type="match status" value="1"/>
</dbReference>
<organism evidence="10">
    <name type="scientific">Oppiella nova</name>
    <dbReference type="NCBI Taxonomy" id="334625"/>
    <lineage>
        <taxon>Eukaryota</taxon>
        <taxon>Metazoa</taxon>
        <taxon>Ecdysozoa</taxon>
        <taxon>Arthropoda</taxon>
        <taxon>Chelicerata</taxon>
        <taxon>Arachnida</taxon>
        <taxon>Acari</taxon>
        <taxon>Acariformes</taxon>
        <taxon>Sarcoptiformes</taxon>
        <taxon>Oribatida</taxon>
        <taxon>Brachypylina</taxon>
        <taxon>Oppioidea</taxon>
        <taxon>Oppiidae</taxon>
        <taxon>Oppiella</taxon>
    </lineage>
</organism>
<evidence type="ECO:0000256" key="6">
    <source>
        <dbReference type="ARBA" id="ARBA00040495"/>
    </source>
</evidence>
<evidence type="ECO:0000256" key="3">
    <source>
        <dbReference type="ARBA" id="ARBA00022979"/>
    </source>
</evidence>
<dbReference type="PANTHER" id="PTHR22589">
    <property type="entry name" value="CARNITINE O-ACYLTRANSFERASE"/>
    <property type="match status" value="1"/>
</dbReference>
<dbReference type="InterPro" id="IPR000542">
    <property type="entry name" value="Carn_acyl_trans"/>
</dbReference>
<evidence type="ECO:0000313" key="11">
    <source>
        <dbReference type="Proteomes" id="UP000728032"/>
    </source>
</evidence>
<dbReference type="PROSITE" id="PS00440">
    <property type="entry name" value="ACYLTRANSF_C_2"/>
    <property type="match status" value="1"/>
</dbReference>
<dbReference type="InterPro" id="IPR039551">
    <property type="entry name" value="Cho/carn_acyl_trans"/>
</dbReference>
<reference evidence="10" key="1">
    <citation type="submission" date="2020-11" db="EMBL/GenBank/DDBJ databases">
        <authorList>
            <person name="Tran Van P."/>
        </authorList>
    </citation>
    <scope>NUCLEOTIDE SEQUENCE</scope>
</reference>
<keyword evidence="4 8" id="KW-0012">Acyltransferase</keyword>
<proteinExistence type="inferred from homology"/>
<dbReference type="PANTHER" id="PTHR22589:SF14">
    <property type="entry name" value="CHOLINE O-ACETYLTRANSFERASE"/>
    <property type="match status" value="1"/>
</dbReference>
<protein>
    <recommendedName>
        <fullName evidence="6">Choline O-acetyltransferase</fullName>
        <ecNumber evidence="5">2.3.1.6</ecNumber>
    </recommendedName>
</protein>
<sequence>MDLPKVPVPDLHKTLERYLSGLKPVIPVAQFEQTKRTVDQFLQPNGEGERLQALLQQHAERTDNWITPLWLDDMYLLNALPLPINSSPFYLFPRQQFKTSTEQLRLAAEIIQFTYEFKTQIENESLTQDYGSGQGKGQPLCMQTYRNFFTTYRQPGEEKDEILLINENREDNEHIVIASRNQFFVLQFRRNDFPSVDALFDKLKYIWYLSKEYESSAPFVGILTTDNRKIWANTRKRMLLSDINKQSLRYLETCLFVVCLDDCVSTKTTRNQRRDSIQMARMDPTYMASTLLHGSGSQFYTPNRWFDKMLQIIIGKDGILGIISEHSVSEGMTILRFCEQLIDYLEEHPFHGSHQRKDSAKGMPNKNSNIALHNEVFPLHWDIDDNIRFQLIESTKRIDKLISDVDLYVLQFNEFGKEFVKEQKLSPDAFVQLALQLTYYKVHRKLVSTYESASIRHYKLGRVDNIRAATLEALAWAKAMCDEIPEITEKHKTEMFQTVTGHGIDNHLLGLKEISKLNGGDTPALFKEKSYKEFINFRLSTSQLATEKGVLVGYGPVVPDGYGCSYNICKNMITFCISSFFSSCETSSDFFALSLEGSLLQMRELCVKISSFQK</sequence>
<dbReference type="GO" id="GO:0043005">
    <property type="term" value="C:neuron projection"/>
    <property type="evidence" value="ECO:0007669"/>
    <property type="project" value="TreeGrafter"/>
</dbReference>
<dbReference type="EMBL" id="OC916579">
    <property type="protein sequence ID" value="CAD7644651.1"/>
    <property type="molecule type" value="Genomic_DNA"/>
</dbReference>
<dbReference type="GO" id="GO:0008292">
    <property type="term" value="P:acetylcholine biosynthetic process"/>
    <property type="evidence" value="ECO:0007669"/>
    <property type="project" value="TreeGrafter"/>
</dbReference>
<evidence type="ECO:0000256" key="7">
    <source>
        <dbReference type="PIRSR" id="PIRSR600542-1"/>
    </source>
</evidence>
<gene>
    <name evidence="10" type="ORF">ONB1V03_LOCUS4790</name>
</gene>
<feature type="active site" description="Proton acceptor" evidence="7">
    <location>
        <position position="326"/>
    </location>
</feature>
<evidence type="ECO:0000313" key="10">
    <source>
        <dbReference type="EMBL" id="CAD7644651.1"/>
    </source>
</evidence>
<evidence type="ECO:0000256" key="8">
    <source>
        <dbReference type="RuleBase" id="RU003801"/>
    </source>
</evidence>
<evidence type="ECO:0000259" key="9">
    <source>
        <dbReference type="Pfam" id="PF00755"/>
    </source>
</evidence>
<dbReference type="EC" id="2.3.1.6" evidence="5"/>
<dbReference type="Proteomes" id="UP000728032">
    <property type="component" value="Unassembled WGS sequence"/>
</dbReference>
<dbReference type="SUPFAM" id="SSF52777">
    <property type="entry name" value="CoA-dependent acyltransferases"/>
    <property type="match status" value="2"/>
</dbReference>